<dbReference type="AlphaFoldDB" id="A0A562PWB4"/>
<dbReference type="Proteomes" id="UP000315112">
    <property type="component" value="Unassembled WGS sequence"/>
</dbReference>
<evidence type="ECO:0000313" key="3">
    <source>
        <dbReference type="Proteomes" id="UP000315112"/>
    </source>
</evidence>
<organism evidence="2 3">
    <name type="scientific">Pseudoduganella flava</name>
    <dbReference type="NCBI Taxonomy" id="871742"/>
    <lineage>
        <taxon>Bacteria</taxon>
        <taxon>Pseudomonadati</taxon>
        <taxon>Pseudomonadota</taxon>
        <taxon>Betaproteobacteria</taxon>
        <taxon>Burkholderiales</taxon>
        <taxon>Oxalobacteraceae</taxon>
        <taxon>Telluria group</taxon>
        <taxon>Pseudoduganella</taxon>
    </lineage>
</organism>
<proteinExistence type="predicted"/>
<protein>
    <submittedName>
        <fullName evidence="2">Uncharacterized protein</fullName>
    </submittedName>
</protein>
<accession>A0A562PWB4</accession>
<keyword evidence="1" id="KW-0732">Signal</keyword>
<comment type="caution">
    <text evidence="2">The sequence shown here is derived from an EMBL/GenBank/DDBJ whole genome shotgun (WGS) entry which is preliminary data.</text>
</comment>
<sequence>MTRTMIWNALLAGALALPGAGALAAASDEKQQIEVDDKDRLRAQQGMSRKLALQKLKPAELDGVKSYRVVRQPEGPGLDKPEQLRQVVAHMACVAAVFGLVELEDAKSFVGKDDVGIFTKYRFRILDDWRARSQTNGRKVFLVMHGGEAVHNGERYRAENPAAHYRKGEQYVLIAGTVDDEQRTIHDTPPFLEVSEGIVHPGPGWTPFAPGTALAQAKAQVADAVDREGCK</sequence>
<dbReference type="EMBL" id="VLKW01000003">
    <property type="protein sequence ID" value="TWI48376.1"/>
    <property type="molecule type" value="Genomic_DNA"/>
</dbReference>
<feature type="chain" id="PRO_5022018243" evidence="1">
    <location>
        <begin position="25"/>
        <end position="231"/>
    </location>
</feature>
<feature type="signal peptide" evidence="1">
    <location>
        <begin position="1"/>
        <end position="24"/>
    </location>
</feature>
<gene>
    <name evidence="2" type="ORF">IP92_01764</name>
</gene>
<evidence type="ECO:0000256" key="1">
    <source>
        <dbReference type="SAM" id="SignalP"/>
    </source>
</evidence>
<reference evidence="2 3" key="1">
    <citation type="journal article" date="2015" name="Stand. Genomic Sci.">
        <title>Genomic Encyclopedia of Bacterial and Archaeal Type Strains, Phase III: the genomes of soil and plant-associated and newly described type strains.</title>
        <authorList>
            <person name="Whitman W.B."/>
            <person name="Woyke T."/>
            <person name="Klenk H.P."/>
            <person name="Zhou Y."/>
            <person name="Lilburn T.G."/>
            <person name="Beck B.J."/>
            <person name="De Vos P."/>
            <person name="Vandamme P."/>
            <person name="Eisen J.A."/>
            <person name="Garrity G."/>
            <person name="Hugenholtz P."/>
            <person name="Kyrpides N.C."/>
        </authorList>
    </citation>
    <scope>NUCLEOTIDE SEQUENCE [LARGE SCALE GENOMIC DNA]</scope>
    <source>
        <strain evidence="2 3">CGMCC 1.10685</strain>
    </source>
</reference>
<name>A0A562PWB4_9BURK</name>
<evidence type="ECO:0000313" key="2">
    <source>
        <dbReference type="EMBL" id="TWI48376.1"/>
    </source>
</evidence>